<feature type="region of interest" description="Disordered" evidence="1">
    <location>
        <begin position="1366"/>
        <end position="1386"/>
    </location>
</feature>
<feature type="signal peptide" evidence="2">
    <location>
        <begin position="1"/>
        <end position="28"/>
    </location>
</feature>
<name>A0ABX8GMP9_9CELL</name>
<feature type="region of interest" description="Disordered" evidence="1">
    <location>
        <begin position="186"/>
        <end position="209"/>
    </location>
</feature>
<evidence type="ECO:0000256" key="1">
    <source>
        <dbReference type="SAM" id="MobiDB-lite"/>
    </source>
</evidence>
<dbReference type="SUPFAM" id="SSF51294">
    <property type="entry name" value="Hedgehog/intein (Hint) domain"/>
    <property type="match status" value="1"/>
</dbReference>
<dbReference type="PANTHER" id="PTHR23242:SF9">
    <property type="entry name" value="TRANSCRIPTION FACTOR HOXA13"/>
    <property type="match status" value="1"/>
</dbReference>
<dbReference type="Pfam" id="PF03752">
    <property type="entry name" value="ALF"/>
    <property type="match status" value="7"/>
</dbReference>
<feature type="domain" description="Hint" evidence="3">
    <location>
        <begin position="1141"/>
        <end position="1236"/>
    </location>
</feature>
<dbReference type="PANTHER" id="PTHR23242">
    <property type="entry name" value="TRANSCRIPTION FACTOR HOXA13"/>
    <property type="match status" value="1"/>
</dbReference>
<dbReference type="EMBL" id="CP076023">
    <property type="protein sequence ID" value="QWC17177.1"/>
    <property type="molecule type" value="Genomic_DNA"/>
</dbReference>
<dbReference type="InterPro" id="IPR036844">
    <property type="entry name" value="Hint_dom_sf"/>
</dbReference>
<dbReference type="Pfam" id="PF15529">
    <property type="entry name" value="Ntox24"/>
    <property type="match status" value="1"/>
</dbReference>
<evidence type="ECO:0000259" key="3">
    <source>
        <dbReference type="SMART" id="SM00306"/>
    </source>
</evidence>
<evidence type="ECO:0000256" key="2">
    <source>
        <dbReference type="SAM" id="SignalP"/>
    </source>
</evidence>
<reference evidence="4 5" key="1">
    <citation type="submission" date="2021-05" db="EMBL/GenBank/DDBJ databases">
        <title>Novel species in genus Cellulomonas.</title>
        <authorList>
            <person name="Zhang G."/>
        </authorList>
    </citation>
    <scope>NUCLEOTIDE SEQUENCE [LARGE SCALE GENOMIC DNA]</scope>
    <source>
        <strain evidence="5">zg-ZUI157</strain>
    </source>
</reference>
<dbReference type="Gene3D" id="2.170.16.10">
    <property type="entry name" value="Hedgehog/Intein (Hint) domain"/>
    <property type="match status" value="1"/>
</dbReference>
<dbReference type="RefSeq" id="WP_208197452.1">
    <property type="nucleotide sequence ID" value="NZ_CP076023.1"/>
</dbReference>
<dbReference type="SMART" id="SM00306">
    <property type="entry name" value="HintN"/>
    <property type="match status" value="1"/>
</dbReference>
<keyword evidence="2" id="KW-0732">Signal</keyword>
<dbReference type="Pfam" id="PF07591">
    <property type="entry name" value="PT-HINT"/>
    <property type="match status" value="1"/>
</dbReference>
<keyword evidence="5" id="KW-1185">Reference proteome</keyword>
<dbReference type="InterPro" id="IPR029114">
    <property type="entry name" value="Ntox24"/>
</dbReference>
<protein>
    <recommendedName>
        <fullName evidence="3">Hint domain-containing protein</fullName>
    </recommendedName>
</protein>
<evidence type="ECO:0000313" key="4">
    <source>
        <dbReference type="EMBL" id="QWC17177.1"/>
    </source>
</evidence>
<sequence>MARARMRSVIAAVVAVVLGLTLGGPAAAATTDGVDPLADRSWVVSLVSSGTPSVRRAAEAALLGSDADLQEFVESGFDEALAADYRAAAQVLGSTDGPALRSAATKALAGPPEALRTFVDGGFRTAWAADEELRVVRAMDSAGAKTREVAEKALEGDVEEWSHFLSSGLAQARFVDEEMAATRMLDGGANNSAPASSSPSALGLAAQAALDGSPEELHEFLTHGQHVARARDAEMATVAGLTEQAKVAGEATATHAADATSASARAVAAAQRAKEAAQEALAQTEAAGGAAQGASAAAGRAADAAAAAEGAAAEASAASSAALRAAQTAADGARRATAAASLTARAAAAAQSAAAAARADAGKAAEARAAAQAARDAAAQAAVLDEVRRQRDAALAQARTAAGAAAGASVNADAAATAADTASRQAGVSAAQAKRTRAAAASAKNQAAVAASAAARSLKFAEDAAAASDEAFSFASQAARYATAAAAAADEAAAQAGIAGAAAAESAAHAAEATKASELAVAAAEQAAKVEQLARRADSARLEEATDQGIAAAQEALAAEKASTGAGGEAAGWDRELRWDTEEEDRVPPATRELLDAAGADGASDRVVVDKGRRAALALMSTGGEWTKAAAVEALAGDETVLRSWLETGRALAAGQDNRARLWHLVDTLPDGQERTAARTALDGDDAAVATFLRTRAYPRKALDDQVALARILESNPGPALYEATQRALDGTAHDAHEFLRTGQYVARTADQEVEIARVMQAGGAEVKAAGQVALEGPASYKSYFLAVGQYQAAQRDVEQAAHVQAVKGLIAQAQQYAQTALADAARARRVAAEAQGAAAEAAAAANQAAAAASRAAGYADEAARSAAAAKSSADQAAASAQAALVAADTAHAAARDAAGSATTAAAAAQRASGDAAEAQWAKQDARASAKAAGMDAVAAEAAAQQAVVTYSSRLEEWQQASRSSAPGTGSDGASAAVDTHRYWNCLTSVDTALGSPDVCINGFKAFGEVMLNPAKCATPLSRDSLGCSMLSEFKRFVGGNADLMWDVAQLALGLCGLIPAVGEVCDALDGAVSAARGDWAGAGLSLLAMAPGVGVLAGSAKVARLTDRLREYVDTILDGLTAGRRANVDEIPTGRACRTARSFGAETKVRLADGSHRRISEIRVGDEVLASDPVSGVRGGRRVTHVWVHQDDLYDLEVDGEVVVTTEDHPFWSVTDQKWEDTSDLHEGELLLGADGRESVVTRSVDFGSRRVGTAFNLAVEGLHTYHVGLFAVLVHNSDGIDLSDATEWPAGDFPAGGARSAAGPPGGILFRARNGSITNYAVYDENGTILYRVDLTGGTHRGVPTPHVQEYRHDERPDGKVFPKPTGIAKPAGPDDLPQGWCEL</sequence>
<dbReference type="CDD" id="cd20745">
    <property type="entry name" value="FIX_RhsA_AHH_HNH-like"/>
    <property type="match status" value="1"/>
</dbReference>
<gene>
    <name evidence="4" type="ORF">KKR89_06150</name>
</gene>
<dbReference type="InterPro" id="IPR005506">
    <property type="entry name" value="DUF312_ALF"/>
</dbReference>
<accession>A0ABX8GMP9</accession>
<feature type="chain" id="PRO_5045304988" description="Hint domain-containing protein" evidence="2">
    <location>
        <begin position="29"/>
        <end position="1386"/>
    </location>
</feature>
<proteinExistence type="predicted"/>
<evidence type="ECO:0000313" key="5">
    <source>
        <dbReference type="Proteomes" id="UP000679335"/>
    </source>
</evidence>
<dbReference type="Proteomes" id="UP000679335">
    <property type="component" value="Chromosome"/>
</dbReference>
<dbReference type="InterPro" id="IPR003587">
    <property type="entry name" value="Hint_dom_N"/>
</dbReference>
<organism evidence="4 5">
    <name type="scientific">Cellulomonas dongxiuzhuiae</name>
    <dbReference type="NCBI Taxonomy" id="2819979"/>
    <lineage>
        <taxon>Bacteria</taxon>
        <taxon>Bacillati</taxon>
        <taxon>Actinomycetota</taxon>
        <taxon>Actinomycetes</taxon>
        <taxon>Micrococcales</taxon>
        <taxon>Cellulomonadaceae</taxon>
        <taxon>Cellulomonas</taxon>
    </lineage>
</organism>
<dbReference type="CDD" id="cd00081">
    <property type="entry name" value="Hint"/>
    <property type="match status" value="1"/>
</dbReference>
<dbReference type="PROSITE" id="PS50817">
    <property type="entry name" value="INTEIN_N_TER"/>
    <property type="match status" value="1"/>
</dbReference>
<dbReference type="InterPro" id="IPR006141">
    <property type="entry name" value="Intein_N"/>
</dbReference>